<dbReference type="InterPro" id="IPR010970">
    <property type="entry name" value="Cys_dSase_SufS"/>
</dbReference>
<evidence type="ECO:0000256" key="2">
    <source>
        <dbReference type="ARBA" id="ARBA00010447"/>
    </source>
</evidence>
<dbReference type="RefSeq" id="WP_139597684.1">
    <property type="nucleotide sequence ID" value="NZ_VDDC01000005.1"/>
</dbReference>
<accession>A0A5C4RB14</accession>
<gene>
    <name evidence="8" type="ORF">FHD67_02130</name>
</gene>
<feature type="domain" description="Aminotransferase class V" evidence="7">
    <location>
        <begin position="25"/>
        <end position="391"/>
    </location>
</feature>
<evidence type="ECO:0000256" key="5">
    <source>
        <dbReference type="ARBA" id="ARBA00022898"/>
    </source>
</evidence>
<evidence type="ECO:0000256" key="6">
    <source>
        <dbReference type="ARBA" id="ARBA00050776"/>
    </source>
</evidence>
<dbReference type="Gene3D" id="3.40.640.10">
    <property type="entry name" value="Type I PLP-dependent aspartate aminotransferase-like (Major domain)"/>
    <property type="match status" value="1"/>
</dbReference>
<dbReference type="InterPro" id="IPR015424">
    <property type="entry name" value="PyrdxlP-dep_Trfase"/>
</dbReference>
<dbReference type="GO" id="GO:0006534">
    <property type="term" value="P:cysteine metabolic process"/>
    <property type="evidence" value="ECO:0007669"/>
    <property type="project" value="InterPro"/>
</dbReference>
<evidence type="ECO:0000256" key="3">
    <source>
        <dbReference type="ARBA" id="ARBA00012239"/>
    </source>
</evidence>
<dbReference type="InterPro" id="IPR015421">
    <property type="entry name" value="PyrdxlP-dep_Trfase_major"/>
</dbReference>
<keyword evidence="4" id="KW-0808">Transferase</keyword>
<evidence type="ECO:0000313" key="9">
    <source>
        <dbReference type="Proteomes" id="UP000304880"/>
    </source>
</evidence>
<sequence length="403" mass="43780">MSFDVNAVRADFPILSTTVNGRPLVYLDSGASAQKPRVVIDAITRAYEGEYANVHRGLHYLSNLATDNYERVRGIIARFLNAPAVDEVIFTSGSTEALNLVSYAWAAPRLQAGDEIVLSLLEHHANIVPWHFLRERQGVVLKWVEPDADGSLPPEKVLAAITPRTRMLALTHMSNVTGTVVDIAAIRRGTDLPMVVDGSQAAVHMPVDLSTLGADFYCITGHKLYGPSGSGAIWIRADRQAEMRPFLGGGDMIRTVSRDAVTYNDPPLRFEAGTPGIVNQIGLGAALEYMMSLGMENIAAHERALRDHARDRLRALNWLQVQGDAPGKGAIFSMTMDGAHAHDISTILDKKGIAVRAGSHCAMPLMEHLAINASARASFAMYNTQADVDALVEGLIFCRELFA</sequence>
<reference evidence="8 9" key="1">
    <citation type="submission" date="2019-06" db="EMBL/GenBank/DDBJ databases">
        <authorList>
            <person name="Li J."/>
        </authorList>
    </citation>
    <scope>NUCLEOTIDE SEQUENCE [LARGE SCALE GENOMIC DNA]</scope>
    <source>
        <strain evidence="8 9">CGMCC 1.8012</strain>
    </source>
</reference>
<comment type="similarity">
    <text evidence="2">Belongs to the class-V pyridoxal-phosphate-dependent aminotransferase family. Csd subfamily.</text>
</comment>
<dbReference type="NCBIfam" id="TIGR01979">
    <property type="entry name" value="sufS"/>
    <property type="match status" value="1"/>
</dbReference>
<name>A0A5C4RB14_9RHOB</name>
<dbReference type="PANTHER" id="PTHR43586">
    <property type="entry name" value="CYSTEINE DESULFURASE"/>
    <property type="match status" value="1"/>
</dbReference>
<evidence type="ECO:0000256" key="4">
    <source>
        <dbReference type="ARBA" id="ARBA00022679"/>
    </source>
</evidence>
<evidence type="ECO:0000256" key="1">
    <source>
        <dbReference type="ARBA" id="ARBA00001933"/>
    </source>
</evidence>
<dbReference type="AlphaFoldDB" id="A0A5C4RB14"/>
<dbReference type="GO" id="GO:0030170">
    <property type="term" value="F:pyridoxal phosphate binding"/>
    <property type="evidence" value="ECO:0007669"/>
    <property type="project" value="InterPro"/>
</dbReference>
<evidence type="ECO:0000259" key="7">
    <source>
        <dbReference type="Pfam" id="PF00266"/>
    </source>
</evidence>
<keyword evidence="5" id="KW-0663">Pyridoxal phosphate</keyword>
<dbReference type="InterPro" id="IPR000192">
    <property type="entry name" value="Aminotrans_V_dom"/>
</dbReference>
<evidence type="ECO:0000313" key="8">
    <source>
        <dbReference type="EMBL" id="TNH40851.1"/>
    </source>
</evidence>
<comment type="cofactor">
    <cofactor evidence="1">
        <name>pyridoxal 5'-phosphate</name>
        <dbReference type="ChEBI" id="CHEBI:597326"/>
    </cofactor>
</comment>
<comment type="caution">
    <text evidence="8">The sequence shown here is derived from an EMBL/GenBank/DDBJ whole genome shotgun (WGS) entry which is preliminary data.</text>
</comment>
<dbReference type="EMBL" id="VDDC01000005">
    <property type="protein sequence ID" value="TNH40851.1"/>
    <property type="molecule type" value="Genomic_DNA"/>
</dbReference>
<dbReference type="SUPFAM" id="SSF53383">
    <property type="entry name" value="PLP-dependent transferases"/>
    <property type="match status" value="1"/>
</dbReference>
<dbReference type="InterPro" id="IPR015422">
    <property type="entry name" value="PyrdxlP-dep_Trfase_small"/>
</dbReference>
<dbReference type="CDD" id="cd06453">
    <property type="entry name" value="SufS_like"/>
    <property type="match status" value="1"/>
</dbReference>
<keyword evidence="9" id="KW-1185">Reference proteome</keyword>
<organism evidence="8 9">
    <name type="scientific">Paracoccus haeundaensis</name>
    <dbReference type="NCBI Taxonomy" id="225362"/>
    <lineage>
        <taxon>Bacteria</taxon>
        <taxon>Pseudomonadati</taxon>
        <taxon>Pseudomonadota</taxon>
        <taxon>Alphaproteobacteria</taxon>
        <taxon>Rhodobacterales</taxon>
        <taxon>Paracoccaceae</taxon>
        <taxon>Paracoccus</taxon>
    </lineage>
</organism>
<dbReference type="EC" id="2.8.1.7" evidence="3"/>
<comment type="catalytic activity">
    <reaction evidence="6">
        <text>(sulfur carrier)-H + L-cysteine = (sulfur carrier)-SH + L-alanine</text>
        <dbReference type="Rhea" id="RHEA:43892"/>
        <dbReference type="Rhea" id="RHEA-COMP:14737"/>
        <dbReference type="Rhea" id="RHEA-COMP:14739"/>
        <dbReference type="ChEBI" id="CHEBI:29917"/>
        <dbReference type="ChEBI" id="CHEBI:35235"/>
        <dbReference type="ChEBI" id="CHEBI:57972"/>
        <dbReference type="ChEBI" id="CHEBI:64428"/>
        <dbReference type="EC" id="2.8.1.7"/>
    </reaction>
</comment>
<dbReference type="Pfam" id="PF00266">
    <property type="entry name" value="Aminotran_5"/>
    <property type="match status" value="1"/>
</dbReference>
<proteinExistence type="inferred from homology"/>
<dbReference type="GO" id="GO:0031071">
    <property type="term" value="F:cysteine desulfurase activity"/>
    <property type="evidence" value="ECO:0007669"/>
    <property type="project" value="UniProtKB-EC"/>
</dbReference>
<dbReference type="Gene3D" id="3.90.1150.10">
    <property type="entry name" value="Aspartate Aminotransferase, domain 1"/>
    <property type="match status" value="1"/>
</dbReference>
<dbReference type="Proteomes" id="UP000304880">
    <property type="component" value="Unassembled WGS sequence"/>
</dbReference>
<dbReference type="PANTHER" id="PTHR43586:SF8">
    <property type="entry name" value="CYSTEINE DESULFURASE 1, CHLOROPLASTIC"/>
    <property type="match status" value="1"/>
</dbReference>
<protein>
    <recommendedName>
        <fullName evidence="3">cysteine desulfurase</fullName>
        <ecNumber evidence="3">2.8.1.7</ecNumber>
    </recommendedName>
</protein>